<evidence type="ECO:0000313" key="2">
    <source>
        <dbReference type="Proteomes" id="UP001328107"/>
    </source>
</evidence>
<sequence length="75" mass="8127">GHVVASLLSERVLATRSSGCSGAPAALTHRRSQVARLRLLRRVLLNHAQGTSSSGRRLGCGLSRHFEHQRMADGR</sequence>
<name>A0AAN5I9U7_9BILA</name>
<organism evidence="1 2">
    <name type="scientific">Pristionchus mayeri</name>
    <dbReference type="NCBI Taxonomy" id="1317129"/>
    <lineage>
        <taxon>Eukaryota</taxon>
        <taxon>Metazoa</taxon>
        <taxon>Ecdysozoa</taxon>
        <taxon>Nematoda</taxon>
        <taxon>Chromadorea</taxon>
        <taxon>Rhabditida</taxon>
        <taxon>Rhabditina</taxon>
        <taxon>Diplogasteromorpha</taxon>
        <taxon>Diplogasteroidea</taxon>
        <taxon>Neodiplogasteridae</taxon>
        <taxon>Pristionchus</taxon>
    </lineage>
</organism>
<feature type="non-terminal residue" evidence="1">
    <location>
        <position position="1"/>
    </location>
</feature>
<dbReference type="Proteomes" id="UP001328107">
    <property type="component" value="Unassembled WGS sequence"/>
</dbReference>
<protein>
    <submittedName>
        <fullName evidence="1">Uncharacterized protein</fullName>
    </submittedName>
</protein>
<proteinExistence type="predicted"/>
<gene>
    <name evidence="1" type="ORF">PMAYCL1PPCAC_28257</name>
</gene>
<evidence type="ECO:0000313" key="1">
    <source>
        <dbReference type="EMBL" id="GMR58062.1"/>
    </source>
</evidence>
<comment type="caution">
    <text evidence="1">The sequence shown here is derived from an EMBL/GenBank/DDBJ whole genome shotgun (WGS) entry which is preliminary data.</text>
</comment>
<keyword evidence="2" id="KW-1185">Reference proteome</keyword>
<reference evidence="2" key="1">
    <citation type="submission" date="2022-10" db="EMBL/GenBank/DDBJ databases">
        <title>Genome assembly of Pristionchus species.</title>
        <authorList>
            <person name="Yoshida K."/>
            <person name="Sommer R.J."/>
        </authorList>
    </citation>
    <scope>NUCLEOTIDE SEQUENCE [LARGE SCALE GENOMIC DNA]</scope>
    <source>
        <strain evidence="2">RS5460</strain>
    </source>
</reference>
<dbReference type="EMBL" id="BTRK01000006">
    <property type="protein sequence ID" value="GMR58062.1"/>
    <property type="molecule type" value="Genomic_DNA"/>
</dbReference>
<feature type="non-terminal residue" evidence="1">
    <location>
        <position position="75"/>
    </location>
</feature>
<accession>A0AAN5I9U7</accession>
<dbReference type="AlphaFoldDB" id="A0AAN5I9U7"/>